<proteinExistence type="predicted"/>
<evidence type="ECO:0000313" key="2">
    <source>
        <dbReference type="Proteomes" id="UP001057402"/>
    </source>
</evidence>
<accession>A0ACB9MCP2</accession>
<sequence length="102" mass="11673">MPPAPVPRLDGAATQIDNLLYVFVGYGTIDICRPPTSRTFVLDTMTKRWDDIPSLPTLRYTRLHIHFAAKISHWSVAVKDGKVLEKNWRSEVPIPRGRPHRL</sequence>
<protein>
    <submittedName>
        <fullName evidence="1">Uncharacterized protein</fullName>
    </submittedName>
</protein>
<dbReference type="EMBL" id="CM042889">
    <property type="protein sequence ID" value="KAI4321169.1"/>
    <property type="molecule type" value="Genomic_DNA"/>
</dbReference>
<keyword evidence="2" id="KW-1185">Reference proteome</keyword>
<gene>
    <name evidence="1" type="ORF">MLD38_034586</name>
</gene>
<name>A0ACB9MCP2_9MYRT</name>
<comment type="caution">
    <text evidence="1">The sequence shown here is derived from an EMBL/GenBank/DDBJ whole genome shotgun (WGS) entry which is preliminary data.</text>
</comment>
<dbReference type="Proteomes" id="UP001057402">
    <property type="component" value="Chromosome 10"/>
</dbReference>
<evidence type="ECO:0000313" key="1">
    <source>
        <dbReference type="EMBL" id="KAI4321169.1"/>
    </source>
</evidence>
<organism evidence="1 2">
    <name type="scientific">Melastoma candidum</name>
    <dbReference type="NCBI Taxonomy" id="119954"/>
    <lineage>
        <taxon>Eukaryota</taxon>
        <taxon>Viridiplantae</taxon>
        <taxon>Streptophyta</taxon>
        <taxon>Embryophyta</taxon>
        <taxon>Tracheophyta</taxon>
        <taxon>Spermatophyta</taxon>
        <taxon>Magnoliopsida</taxon>
        <taxon>eudicotyledons</taxon>
        <taxon>Gunneridae</taxon>
        <taxon>Pentapetalae</taxon>
        <taxon>rosids</taxon>
        <taxon>malvids</taxon>
        <taxon>Myrtales</taxon>
        <taxon>Melastomataceae</taxon>
        <taxon>Melastomatoideae</taxon>
        <taxon>Melastomateae</taxon>
        <taxon>Melastoma</taxon>
    </lineage>
</organism>
<reference evidence="2" key="1">
    <citation type="journal article" date="2023" name="Front. Plant Sci.">
        <title>Chromosomal-level genome assembly of Melastoma candidum provides insights into trichome evolution.</title>
        <authorList>
            <person name="Zhong Y."/>
            <person name="Wu W."/>
            <person name="Sun C."/>
            <person name="Zou P."/>
            <person name="Liu Y."/>
            <person name="Dai S."/>
            <person name="Zhou R."/>
        </authorList>
    </citation>
    <scope>NUCLEOTIDE SEQUENCE [LARGE SCALE GENOMIC DNA]</scope>
</reference>